<dbReference type="SMART" id="SM00478">
    <property type="entry name" value="ENDO3c"/>
    <property type="match status" value="1"/>
</dbReference>
<dbReference type="Gene3D" id="1.10.340.30">
    <property type="entry name" value="Hypothetical protein, domain 2"/>
    <property type="match status" value="1"/>
</dbReference>
<dbReference type="Pfam" id="PF00730">
    <property type="entry name" value="HhH-GPD"/>
    <property type="match status" value="1"/>
</dbReference>
<dbReference type="OrthoDB" id="5607at2759"/>
<dbReference type="InterPro" id="IPR011257">
    <property type="entry name" value="DNA_glycosylase"/>
</dbReference>
<dbReference type="GO" id="GO:0000702">
    <property type="term" value="F:oxidized base lesion DNA N-glycosylase activity"/>
    <property type="evidence" value="ECO:0007669"/>
    <property type="project" value="UniProtKB-ARBA"/>
</dbReference>
<dbReference type="CDD" id="cd00056">
    <property type="entry name" value="ENDO3c"/>
    <property type="match status" value="1"/>
</dbReference>
<dbReference type="PANTHER" id="PTHR47203:SF1">
    <property type="entry name" value="HYPOTHETICAL BASE EXCISION DNA REPAIR PROTEIN (EUROFUNG)"/>
    <property type="match status" value="1"/>
</dbReference>
<dbReference type="EMBL" id="NAJL01000003">
    <property type="protein sequence ID" value="TKA33106.1"/>
    <property type="molecule type" value="Genomic_DNA"/>
</dbReference>
<feature type="compositionally biased region" description="Basic and acidic residues" evidence="1">
    <location>
        <begin position="51"/>
        <end position="71"/>
    </location>
</feature>
<feature type="domain" description="HhH-GPD" evidence="2">
    <location>
        <begin position="154"/>
        <end position="314"/>
    </location>
</feature>
<dbReference type="PANTHER" id="PTHR47203">
    <property type="match status" value="1"/>
</dbReference>
<evidence type="ECO:0000313" key="3">
    <source>
        <dbReference type="EMBL" id="TKA33106.1"/>
    </source>
</evidence>
<gene>
    <name evidence="3" type="ORF">B0A50_00659</name>
</gene>
<name>A0A4U0UET8_9PEZI</name>
<feature type="region of interest" description="Disordered" evidence="1">
    <location>
        <begin position="1"/>
        <end position="71"/>
    </location>
</feature>
<dbReference type="Proteomes" id="UP000308549">
    <property type="component" value="Unassembled WGS sequence"/>
</dbReference>
<accession>A0A4U0UET8</accession>
<comment type="caution">
    <text evidence="3">The sequence shown here is derived from an EMBL/GenBank/DDBJ whole genome shotgun (WGS) entry which is preliminary data.</text>
</comment>
<proteinExistence type="predicted"/>
<dbReference type="SUPFAM" id="SSF48150">
    <property type="entry name" value="DNA-glycosylase"/>
    <property type="match status" value="1"/>
</dbReference>
<reference evidence="3 4" key="1">
    <citation type="submission" date="2017-03" db="EMBL/GenBank/DDBJ databases">
        <title>Genomes of endolithic fungi from Antarctica.</title>
        <authorList>
            <person name="Coleine C."/>
            <person name="Masonjones S."/>
            <person name="Stajich J.E."/>
        </authorList>
    </citation>
    <scope>NUCLEOTIDE SEQUENCE [LARGE SCALE GENOMIC DNA]</scope>
    <source>
        <strain evidence="3 4">CCFEE 6315</strain>
    </source>
</reference>
<dbReference type="InterPro" id="IPR003265">
    <property type="entry name" value="HhH-GPD_domain"/>
</dbReference>
<protein>
    <recommendedName>
        <fullName evidence="2">HhH-GPD domain-containing protein</fullName>
    </recommendedName>
</protein>
<sequence>MRRSARIAQRALQRDEASPQSAARRRLPTPEPGPSQKRAKVAQAPVEESSSDGREGVVREEGEGGLAKKVEGEGGLAKKRVGDGRLADKKWQAWSAHATSSPFPDFGHPTPQECECAYRVLDDMHGAAVEEEFRDPETPDCIPHVLDAIVVALLSQATSWNNAKRAMRSMKEEYGSVFAYDDIVSGGKSRLQETIRCGGLHVRKSNLLMGILEQVWDRIGKWDLDELFDLTDEEAMKELMSYKGIGPKSAFVVLSWCLKRNPFTVDTHVYRIAGLWSWRPKDCTRELTQSHLNATVPQKLKFKLHFLLIQHGRSCPACRGGSKGGQKCEARERMKLEL</sequence>
<evidence type="ECO:0000259" key="2">
    <source>
        <dbReference type="SMART" id="SM00478"/>
    </source>
</evidence>
<organism evidence="3 4">
    <name type="scientific">Salinomyces thailandicus</name>
    <dbReference type="NCBI Taxonomy" id="706561"/>
    <lineage>
        <taxon>Eukaryota</taxon>
        <taxon>Fungi</taxon>
        <taxon>Dikarya</taxon>
        <taxon>Ascomycota</taxon>
        <taxon>Pezizomycotina</taxon>
        <taxon>Dothideomycetes</taxon>
        <taxon>Dothideomycetidae</taxon>
        <taxon>Mycosphaerellales</taxon>
        <taxon>Teratosphaeriaceae</taxon>
        <taxon>Salinomyces</taxon>
    </lineage>
</organism>
<evidence type="ECO:0000256" key="1">
    <source>
        <dbReference type="SAM" id="MobiDB-lite"/>
    </source>
</evidence>
<keyword evidence="4" id="KW-1185">Reference proteome</keyword>
<dbReference type="AlphaFoldDB" id="A0A4U0UET8"/>
<dbReference type="Gene3D" id="1.10.1670.10">
    <property type="entry name" value="Helix-hairpin-Helix base-excision DNA repair enzymes (C-terminal)"/>
    <property type="match status" value="1"/>
</dbReference>
<dbReference type="InterPro" id="IPR023170">
    <property type="entry name" value="HhH_base_excis_C"/>
</dbReference>
<evidence type="ECO:0000313" key="4">
    <source>
        <dbReference type="Proteomes" id="UP000308549"/>
    </source>
</evidence>
<dbReference type="GO" id="GO:0006285">
    <property type="term" value="P:base-excision repair, AP site formation"/>
    <property type="evidence" value="ECO:0007669"/>
    <property type="project" value="UniProtKB-ARBA"/>
</dbReference>